<dbReference type="GeneID" id="35594446"/>
<protein>
    <submittedName>
        <fullName evidence="1">Tautomerase</fullName>
    </submittedName>
</protein>
<evidence type="ECO:0000313" key="2">
    <source>
        <dbReference type="Proteomes" id="UP000236584"/>
    </source>
</evidence>
<sequence length="134" mass="14683">MPHLRFETTATPADRTGFVEWVTAEFADVMETGTGHVGVSIRVCDRRDLSMGRAGDDEDVVLVNADIRAGRSEKQRRTLAASIIESVSKRWGVPEPNVYLVYTEHGGRDFHLAEGALASWDEVEAETGAGRHTG</sequence>
<proteinExistence type="predicted"/>
<dbReference type="Proteomes" id="UP000236584">
    <property type="component" value="Chromosome"/>
</dbReference>
<dbReference type="RefSeq" id="WP_103427351.1">
    <property type="nucleotide sequence ID" value="NZ_CP026309.1"/>
</dbReference>
<accession>A0A2I8VP14</accession>
<dbReference type="AlphaFoldDB" id="A0A2I8VP14"/>
<evidence type="ECO:0000313" key="1">
    <source>
        <dbReference type="EMBL" id="AUV83662.1"/>
    </source>
</evidence>
<dbReference type="SUPFAM" id="SSF55331">
    <property type="entry name" value="Tautomerase/MIF"/>
    <property type="match status" value="1"/>
</dbReference>
<reference evidence="1 2" key="1">
    <citation type="submission" date="2018-01" db="EMBL/GenBank/DDBJ databases">
        <title>Complete genome sequence of Salinigranum rubrum GX10T, an extremely halophilic archaeon isolated from a marine solar saltern.</title>
        <authorList>
            <person name="Han S."/>
        </authorList>
    </citation>
    <scope>NUCLEOTIDE SEQUENCE [LARGE SCALE GENOMIC DNA]</scope>
    <source>
        <strain evidence="1 2">GX10</strain>
    </source>
</reference>
<dbReference type="Gene3D" id="3.30.429.10">
    <property type="entry name" value="Macrophage Migration Inhibitory Factor"/>
    <property type="match status" value="1"/>
</dbReference>
<keyword evidence="2" id="KW-1185">Reference proteome</keyword>
<organism evidence="1 2">
    <name type="scientific">Salinigranum rubrum</name>
    <dbReference type="NCBI Taxonomy" id="755307"/>
    <lineage>
        <taxon>Archaea</taxon>
        <taxon>Methanobacteriati</taxon>
        <taxon>Methanobacteriota</taxon>
        <taxon>Stenosarchaea group</taxon>
        <taxon>Halobacteria</taxon>
        <taxon>Halobacteriales</taxon>
        <taxon>Haloferacaceae</taxon>
        <taxon>Salinigranum</taxon>
    </lineage>
</organism>
<dbReference type="KEGG" id="srub:C2R22_20100"/>
<name>A0A2I8VP14_9EURY</name>
<dbReference type="EMBL" id="CP026309">
    <property type="protein sequence ID" value="AUV83662.1"/>
    <property type="molecule type" value="Genomic_DNA"/>
</dbReference>
<dbReference type="InterPro" id="IPR014347">
    <property type="entry name" value="Tautomerase/MIF_sf"/>
</dbReference>
<dbReference type="OrthoDB" id="210530at2157"/>
<gene>
    <name evidence="1" type="ORF">C2R22_20100</name>
</gene>